<accession>A0A379QFV4</accession>
<dbReference type="Proteomes" id="UP000254597">
    <property type="component" value="Unassembled WGS sequence"/>
</dbReference>
<feature type="signal peptide" evidence="1">
    <location>
        <begin position="1"/>
        <end position="16"/>
    </location>
</feature>
<feature type="domain" description="Lysozyme inhibitor LprI-like N-terminal" evidence="2">
    <location>
        <begin position="27"/>
        <end position="105"/>
    </location>
</feature>
<dbReference type="InterPro" id="IPR009739">
    <property type="entry name" value="LprI-like_N"/>
</dbReference>
<keyword evidence="1" id="KW-0732">Signal</keyword>
<dbReference type="Pfam" id="PF07007">
    <property type="entry name" value="LprI"/>
    <property type="match status" value="1"/>
</dbReference>
<evidence type="ECO:0000256" key="1">
    <source>
        <dbReference type="SAM" id="SignalP"/>
    </source>
</evidence>
<dbReference type="AlphaFoldDB" id="A0A379QFV4"/>
<sequence>MKALILLVFISFSALSFENCTSESIKIMEKCSFDNYKKEDAYLNYLYKSIIDSYPNLNEDLKITQRVWLKARDNICTYKSTDGDEFQVYKNSCLYEQTYERNRELKAIITRQSARTKHDDISLEPLWMKYVKLHCNFMKNNYSDSECEKRNNFLHNQE</sequence>
<evidence type="ECO:0000259" key="2">
    <source>
        <dbReference type="Pfam" id="PF07007"/>
    </source>
</evidence>
<gene>
    <name evidence="3" type="primary">SBOV10391_1</name>
    <name evidence="3" type="ORF">NCTC10252_01171</name>
</gene>
<proteinExistence type="predicted"/>
<name>A0A379QFV4_SALER</name>
<reference evidence="3 4" key="1">
    <citation type="submission" date="2018-06" db="EMBL/GenBank/DDBJ databases">
        <authorList>
            <consortium name="Pathogen Informatics"/>
            <person name="Doyle S."/>
        </authorList>
    </citation>
    <scope>NUCLEOTIDE SEQUENCE [LARGE SCALE GENOMIC DNA]</scope>
    <source>
        <strain evidence="3 4">NCTC10252</strain>
    </source>
</reference>
<organism evidence="3 4">
    <name type="scientific">Salmonella enterica</name>
    <name type="common">Salmonella choleraesuis</name>
    <dbReference type="NCBI Taxonomy" id="28901"/>
    <lineage>
        <taxon>Bacteria</taxon>
        <taxon>Pseudomonadati</taxon>
        <taxon>Pseudomonadota</taxon>
        <taxon>Gammaproteobacteria</taxon>
        <taxon>Enterobacterales</taxon>
        <taxon>Enterobacteriaceae</taxon>
        <taxon>Salmonella</taxon>
    </lineage>
</organism>
<evidence type="ECO:0000313" key="3">
    <source>
        <dbReference type="EMBL" id="SUF55957.1"/>
    </source>
</evidence>
<protein>
    <submittedName>
        <fullName evidence="3">Putative secreted protein</fullName>
    </submittedName>
</protein>
<dbReference type="Gene3D" id="1.20.1270.180">
    <property type="match status" value="1"/>
</dbReference>
<dbReference type="EMBL" id="UGWP01000004">
    <property type="protein sequence ID" value="SUF55957.1"/>
    <property type="molecule type" value="Genomic_DNA"/>
</dbReference>
<evidence type="ECO:0000313" key="4">
    <source>
        <dbReference type="Proteomes" id="UP000254597"/>
    </source>
</evidence>
<feature type="chain" id="PRO_5016565388" evidence="1">
    <location>
        <begin position="17"/>
        <end position="158"/>
    </location>
</feature>